<feature type="domain" description="NlpC/P60" evidence="5">
    <location>
        <begin position="131"/>
        <end position="259"/>
    </location>
</feature>
<dbReference type="Pfam" id="PF00877">
    <property type="entry name" value="NLPC_P60"/>
    <property type="match status" value="1"/>
</dbReference>
<comment type="caution">
    <text evidence="6">The sequence shown here is derived from an EMBL/GenBank/DDBJ whole genome shotgun (WGS) entry which is preliminary data.</text>
</comment>
<evidence type="ECO:0000313" key="6">
    <source>
        <dbReference type="EMBL" id="MBB4077843.1"/>
    </source>
</evidence>
<name>A0A840E1K8_9BACT</name>
<dbReference type="Gene3D" id="3.90.1720.10">
    <property type="entry name" value="endopeptidase domain like (from Nostoc punctiforme)"/>
    <property type="match status" value="1"/>
</dbReference>
<dbReference type="PROSITE" id="PS51935">
    <property type="entry name" value="NLPC_P60"/>
    <property type="match status" value="1"/>
</dbReference>
<evidence type="ECO:0000256" key="4">
    <source>
        <dbReference type="ARBA" id="ARBA00022807"/>
    </source>
</evidence>
<dbReference type="SUPFAM" id="SSF54001">
    <property type="entry name" value="Cysteine proteinases"/>
    <property type="match status" value="1"/>
</dbReference>
<dbReference type="InterPro" id="IPR041382">
    <property type="entry name" value="SH3_16"/>
</dbReference>
<dbReference type="InterPro" id="IPR000064">
    <property type="entry name" value="NLP_P60_dom"/>
</dbReference>
<dbReference type="InterPro" id="IPR038765">
    <property type="entry name" value="Papain-like_cys_pep_sf"/>
</dbReference>
<gene>
    <name evidence="6" type="ORF">GGR28_000444</name>
</gene>
<comment type="similarity">
    <text evidence="1">Belongs to the peptidase C40 family.</text>
</comment>
<dbReference type="Proteomes" id="UP000576209">
    <property type="component" value="Unassembled WGS sequence"/>
</dbReference>
<dbReference type="AlphaFoldDB" id="A0A840E1K8"/>
<sequence>MKAGFATGKYTAAAIRARPRERSVMVSQLLLGEPVRISESVGKFHKVVRAEDGLEGFVRIDQLLPVSQQVFTHQTEAPAFALELFASMMSDRFGMPVTFGARLPAYDGIQARHGEERFVYSGQAVLSADLRPDAELMIRLARKWLHVPELSGGRTPTGIAGSALVQLLTRMVGVRLPYSIEDISRQGRPVDFMVQCQEGDLAFFGDDRGRITHLGILLTGGTVLHVSERVRIDGIDHFGIFNHTYRRYTHRLRVVKRFFPDRSDHGLSLEKRQSEVVRDAKQMFIF</sequence>
<keyword evidence="3 6" id="KW-0378">Hydrolase</keyword>
<evidence type="ECO:0000256" key="2">
    <source>
        <dbReference type="ARBA" id="ARBA00022670"/>
    </source>
</evidence>
<accession>A0A840E1K8</accession>
<keyword evidence="2" id="KW-0645">Protease</keyword>
<reference evidence="6 7" key="1">
    <citation type="submission" date="2020-08" db="EMBL/GenBank/DDBJ databases">
        <title>Genomic Encyclopedia of Type Strains, Phase IV (KMG-IV): sequencing the most valuable type-strain genomes for metagenomic binning, comparative biology and taxonomic classification.</title>
        <authorList>
            <person name="Goeker M."/>
        </authorList>
    </citation>
    <scope>NUCLEOTIDE SEQUENCE [LARGE SCALE GENOMIC DNA]</scope>
    <source>
        <strain evidence="6 7">DSM 105137</strain>
    </source>
</reference>
<organism evidence="6 7">
    <name type="scientific">Neolewinella aquimaris</name>
    <dbReference type="NCBI Taxonomy" id="1835722"/>
    <lineage>
        <taxon>Bacteria</taxon>
        <taxon>Pseudomonadati</taxon>
        <taxon>Bacteroidota</taxon>
        <taxon>Saprospiria</taxon>
        <taxon>Saprospirales</taxon>
        <taxon>Lewinellaceae</taxon>
        <taxon>Neolewinella</taxon>
    </lineage>
</organism>
<proteinExistence type="inferred from homology"/>
<keyword evidence="4" id="KW-0788">Thiol protease</keyword>
<dbReference type="PANTHER" id="PTHR47053">
    <property type="entry name" value="MUREIN DD-ENDOPEPTIDASE MEPH-RELATED"/>
    <property type="match status" value="1"/>
</dbReference>
<dbReference type="PANTHER" id="PTHR47053:SF1">
    <property type="entry name" value="MUREIN DD-ENDOPEPTIDASE MEPH-RELATED"/>
    <property type="match status" value="1"/>
</dbReference>
<dbReference type="InterPro" id="IPR051202">
    <property type="entry name" value="Peptidase_C40"/>
</dbReference>
<evidence type="ECO:0000256" key="1">
    <source>
        <dbReference type="ARBA" id="ARBA00007074"/>
    </source>
</evidence>
<evidence type="ECO:0000256" key="3">
    <source>
        <dbReference type="ARBA" id="ARBA00022801"/>
    </source>
</evidence>
<protein>
    <submittedName>
        <fullName evidence="6">Cell wall-associated NlpC family hydrolase</fullName>
    </submittedName>
</protein>
<evidence type="ECO:0000259" key="5">
    <source>
        <dbReference type="PROSITE" id="PS51935"/>
    </source>
</evidence>
<evidence type="ECO:0000313" key="7">
    <source>
        <dbReference type="Proteomes" id="UP000576209"/>
    </source>
</evidence>
<keyword evidence="7" id="KW-1185">Reference proteome</keyword>
<dbReference type="RefSeq" id="WP_183494081.1">
    <property type="nucleotide sequence ID" value="NZ_JACIFF010000001.1"/>
</dbReference>
<dbReference type="EMBL" id="JACIFF010000001">
    <property type="protein sequence ID" value="MBB4077843.1"/>
    <property type="molecule type" value="Genomic_DNA"/>
</dbReference>
<dbReference type="Pfam" id="PF18348">
    <property type="entry name" value="SH3_16"/>
    <property type="match status" value="1"/>
</dbReference>
<dbReference type="GO" id="GO:0006508">
    <property type="term" value="P:proteolysis"/>
    <property type="evidence" value="ECO:0007669"/>
    <property type="project" value="UniProtKB-KW"/>
</dbReference>
<dbReference type="GO" id="GO:0008234">
    <property type="term" value="F:cysteine-type peptidase activity"/>
    <property type="evidence" value="ECO:0007669"/>
    <property type="project" value="UniProtKB-KW"/>
</dbReference>